<dbReference type="Proteomes" id="UP001633002">
    <property type="component" value="Unassembled WGS sequence"/>
</dbReference>
<name>A0ABD3GXV1_9MARC</name>
<proteinExistence type="predicted"/>
<keyword evidence="5" id="KW-1185">Reference proteome</keyword>
<feature type="domain" description="Mono-/di-acylglycerol lipase N-terminal" evidence="3">
    <location>
        <begin position="10"/>
        <end position="74"/>
    </location>
</feature>
<evidence type="ECO:0000259" key="2">
    <source>
        <dbReference type="Pfam" id="PF01764"/>
    </source>
</evidence>
<evidence type="ECO:0000313" key="4">
    <source>
        <dbReference type="EMBL" id="KAL3682972.1"/>
    </source>
</evidence>
<accession>A0ABD3GXV1</accession>
<feature type="region of interest" description="Disordered" evidence="1">
    <location>
        <begin position="446"/>
        <end position="490"/>
    </location>
</feature>
<evidence type="ECO:0000313" key="5">
    <source>
        <dbReference type="Proteomes" id="UP001633002"/>
    </source>
</evidence>
<dbReference type="PANTHER" id="PTHR46398:SF7">
    <property type="entry name" value="ALPHA_BETA-HYDROLASES SUPERFAMILY PROTEIN"/>
    <property type="match status" value="1"/>
</dbReference>
<dbReference type="InterPro" id="IPR005592">
    <property type="entry name" value="Mono/diacylglycerol_lipase_N"/>
</dbReference>
<dbReference type="EMBL" id="JBJQOH010000006">
    <property type="protein sequence ID" value="KAL3682972.1"/>
    <property type="molecule type" value="Genomic_DNA"/>
</dbReference>
<protein>
    <recommendedName>
        <fullName evidence="6">Calmodulin-binding heat-shock protein</fullName>
    </recommendedName>
</protein>
<dbReference type="SUPFAM" id="SSF53474">
    <property type="entry name" value="alpha/beta-Hydrolases"/>
    <property type="match status" value="1"/>
</dbReference>
<organism evidence="4 5">
    <name type="scientific">Riccia sorocarpa</name>
    <dbReference type="NCBI Taxonomy" id="122646"/>
    <lineage>
        <taxon>Eukaryota</taxon>
        <taxon>Viridiplantae</taxon>
        <taxon>Streptophyta</taxon>
        <taxon>Embryophyta</taxon>
        <taxon>Marchantiophyta</taxon>
        <taxon>Marchantiopsida</taxon>
        <taxon>Marchantiidae</taxon>
        <taxon>Marchantiales</taxon>
        <taxon>Ricciaceae</taxon>
        <taxon>Riccia</taxon>
    </lineage>
</organism>
<dbReference type="AlphaFoldDB" id="A0ABD3GXV1"/>
<sequence length="490" mass="55333">MSLACGVPILECVALAGCCKWAWKRCTYIGAYDSENWALASYEEFETIPRICRIVLAVYEHDLTKPKWAPPGGYGMKLEDVIKRVSYDETGGRAPPYLIYVDHEASDIILAIRGLNLGKNRDYRVLLNNKLGKKMFDGGYVHHGLLKAAGFVLDKESATLVELIQKYPEYTVTFAGHSLGAGVVSLMTVVVIKNRKYLGNISRERLRCYSIAPARCMSLNLAVNYADVINSVILQDDFLPRTSTPLQDIFGAVLCLPCLLCCRCMLDTFTSEKKKLKDPRRLYAPGTMYHMVERRFCSCGRFPPEVRSHVPVDGRFEHVVLSCNATSDHSLVNLERISSNALDVLKETLVDVPLEQRMEKKQSNVRDRKQERKSALERAVTLNVPHAFSPEDGVKEEETDENAIVVDAEGNRVPPSSEEDYINTEDTKKKKSPDWNSLIDRLFHCSGNREHNSSKSSGEEVEDEEKGEGFSYSRNENQPSVWRDYEAKKL</sequence>
<gene>
    <name evidence="4" type="ORF">R1sor_000994</name>
</gene>
<reference evidence="4 5" key="1">
    <citation type="submission" date="2024-09" db="EMBL/GenBank/DDBJ databases">
        <title>Chromosome-scale assembly of Riccia sorocarpa.</title>
        <authorList>
            <person name="Paukszto L."/>
        </authorList>
    </citation>
    <scope>NUCLEOTIDE SEQUENCE [LARGE SCALE GENOMIC DNA]</scope>
    <source>
        <strain evidence="4">LP-2024</strain>
        <tissue evidence="4">Aerial parts of the thallus</tissue>
    </source>
</reference>
<dbReference type="Pfam" id="PF01764">
    <property type="entry name" value="Lipase_3"/>
    <property type="match status" value="1"/>
</dbReference>
<dbReference type="CDD" id="cd00519">
    <property type="entry name" value="Lipase_3"/>
    <property type="match status" value="1"/>
</dbReference>
<feature type="domain" description="Fungal lipase-type" evidence="2">
    <location>
        <begin position="110"/>
        <end position="244"/>
    </location>
</feature>
<comment type="caution">
    <text evidence="4">The sequence shown here is derived from an EMBL/GenBank/DDBJ whole genome shotgun (WGS) entry which is preliminary data.</text>
</comment>
<feature type="region of interest" description="Disordered" evidence="1">
    <location>
        <begin position="410"/>
        <end position="433"/>
    </location>
</feature>
<dbReference type="InterPro" id="IPR002921">
    <property type="entry name" value="Fungal_lipase-type"/>
</dbReference>
<dbReference type="Gene3D" id="3.40.50.1820">
    <property type="entry name" value="alpha/beta hydrolase"/>
    <property type="match status" value="1"/>
</dbReference>
<dbReference type="PANTHER" id="PTHR46398">
    <property type="entry name" value="ALPHA/BETA-HYDROLASES SUPERFAMILY PROTEIN"/>
    <property type="match status" value="1"/>
</dbReference>
<evidence type="ECO:0000256" key="1">
    <source>
        <dbReference type="SAM" id="MobiDB-lite"/>
    </source>
</evidence>
<dbReference type="InterPro" id="IPR029058">
    <property type="entry name" value="AB_hydrolase_fold"/>
</dbReference>
<dbReference type="Pfam" id="PF03893">
    <property type="entry name" value="Lipase3_N"/>
    <property type="match status" value="1"/>
</dbReference>
<evidence type="ECO:0000259" key="3">
    <source>
        <dbReference type="Pfam" id="PF03893"/>
    </source>
</evidence>
<evidence type="ECO:0008006" key="6">
    <source>
        <dbReference type="Google" id="ProtNLM"/>
    </source>
</evidence>